<proteinExistence type="predicted"/>
<dbReference type="InterPro" id="IPR036249">
    <property type="entry name" value="Thioredoxin-like_sf"/>
</dbReference>
<accession>A0A1A8TH95</accession>
<dbReference type="EMBL" id="FLOC01000011">
    <property type="protein sequence ID" value="SBS31700.1"/>
    <property type="molecule type" value="Genomic_DNA"/>
</dbReference>
<sequence>MPDLMLYGTLGCHLCEEAQAWLQHFFPALQLIHVDIAVDERLVEEFGLRIPVLSNGRESLDWPFQVAAVMALIENADPEHLAQQMTQEPFIKPAKSRRVLRLASAEK</sequence>
<dbReference type="Proteomes" id="UP000092627">
    <property type="component" value="Unassembled WGS sequence"/>
</dbReference>
<reference evidence="1 2" key="1">
    <citation type="submission" date="2016-06" db="EMBL/GenBank/DDBJ databases">
        <authorList>
            <person name="Kjaerup R.B."/>
            <person name="Dalgaard T.S."/>
            <person name="Juul-Madsen H.R."/>
        </authorList>
    </citation>
    <scope>NUCLEOTIDE SEQUENCE [LARGE SCALE GENOMIC DNA]</scope>
    <source>
        <strain evidence="1 2">CECT 5080</strain>
    </source>
</reference>
<evidence type="ECO:0008006" key="3">
    <source>
        <dbReference type="Google" id="ProtNLM"/>
    </source>
</evidence>
<dbReference type="RefSeq" id="WP_067209461.1">
    <property type="nucleotide sequence ID" value="NZ_FLOC01000011.1"/>
</dbReference>
<dbReference type="OrthoDB" id="8537427at2"/>
<dbReference type="InterPro" id="IPR008554">
    <property type="entry name" value="Glutaredoxin-like"/>
</dbReference>
<dbReference type="Pfam" id="PF05768">
    <property type="entry name" value="Glrx-like"/>
    <property type="match status" value="1"/>
</dbReference>
<dbReference type="AlphaFoldDB" id="A0A1A8TH95"/>
<gene>
    <name evidence="1" type="ORF">MAQ5080_02042</name>
</gene>
<keyword evidence="2" id="KW-1185">Reference proteome</keyword>
<evidence type="ECO:0000313" key="1">
    <source>
        <dbReference type="EMBL" id="SBS31700.1"/>
    </source>
</evidence>
<dbReference type="Gene3D" id="3.40.30.10">
    <property type="entry name" value="Glutaredoxin"/>
    <property type="match status" value="1"/>
</dbReference>
<dbReference type="STRING" id="295068.MAQ5080_02042"/>
<evidence type="ECO:0000313" key="2">
    <source>
        <dbReference type="Proteomes" id="UP000092627"/>
    </source>
</evidence>
<name>A0A1A8TH95_9GAMM</name>
<dbReference type="SUPFAM" id="SSF52833">
    <property type="entry name" value="Thioredoxin-like"/>
    <property type="match status" value="1"/>
</dbReference>
<organism evidence="1 2">
    <name type="scientific">Marinomonas aquimarina</name>
    <dbReference type="NCBI Taxonomy" id="295068"/>
    <lineage>
        <taxon>Bacteria</taxon>
        <taxon>Pseudomonadati</taxon>
        <taxon>Pseudomonadota</taxon>
        <taxon>Gammaproteobacteria</taxon>
        <taxon>Oceanospirillales</taxon>
        <taxon>Oceanospirillaceae</taxon>
        <taxon>Marinomonas</taxon>
    </lineage>
</organism>
<protein>
    <recommendedName>
        <fullName evidence="3">Glutaredoxin-like domain (DUF836)</fullName>
    </recommendedName>
</protein>